<protein>
    <submittedName>
        <fullName evidence="2">Uncharacterized protein</fullName>
    </submittedName>
</protein>
<evidence type="ECO:0000313" key="3">
    <source>
        <dbReference type="Proteomes" id="UP000197424"/>
    </source>
</evidence>
<reference evidence="3" key="1">
    <citation type="submission" date="2017-06" db="EMBL/GenBank/DDBJ databases">
        <title>Whole genome sequence of Laribacter hongkongensis LHGZ1.</title>
        <authorList>
            <person name="Chen D."/>
            <person name="Wu H."/>
            <person name="Chen J."/>
        </authorList>
    </citation>
    <scope>NUCLEOTIDE SEQUENCE [LARGE SCALE GENOMIC DNA]</scope>
    <source>
        <strain evidence="3">LHGZ1</strain>
    </source>
</reference>
<feature type="region of interest" description="Disordered" evidence="1">
    <location>
        <begin position="98"/>
        <end position="132"/>
    </location>
</feature>
<proteinExistence type="predicted"/>
<dbReference type="Proteomes" id="UP000197424">
    <property type="component" value="Chromosome"/>
</dbReference>
<organism evidence="2 3">
    <name type="scientific">Laribacter hongkongensis</name>
    <dbReference type="NCBI Taxonomy" id="168471"/>
    <lineage>
        <taxon>Bacteria</taxon>
        <taxon>Pseudomonadati</taxon>
        <taxon>Pseudomonadota</taxon>
        <taxon>Betaproteobacteria</taxon>
        <taxon>Neisseriales</taxon>
        <taxon>Aquaspirillaceae</taxon>
        <taxon>Laribacter</taxon>
    </lineage>
</organism>
<evidence type="ECO:0000313" key="2">
    <source>
        <dbReference type="EMBL" id="ASJ24136.1"/>
    </source>
</evidence>
<dbReference type="EMBL" id="CP022115">
    <property type="protein sequence ID" value="ASJ24136.1"/>
    <property type="molecule type" value="Genomic_DNA"/>
</dbReference>
<evidence type="ECO:0000256" key="1">
    <source>
        <dbReference type="SAM" id="MobiDB-lite"/>
    </source>
</evidence>
<dbReference type="AlphaFoldDB" id="A0A248LID1"/>
<gene>
    <name evidence="2" type="ORF">LHGZ1_1305</name>
</gene>
<name>A0A248LID1_9NEIS</name>
<accession>A0A248LID1</accession>
<sequence>MAYRYRSQGLSPEVAEHSRFIASMPKMAEEQFGLPVTHPLGACSSMATMADVYWQAQLFDSNKAIREAAKAYIDATYECKNAVKDAPLMTVNIAISKGAESPSGDCIKTESHEGAPPDTDVYECPAKIRRQG</sequence>